<keyword evidence="2" id="KW-0812">Transmembrane</keyword>
<keyword evidence="1" id="KW-0802">TPR repeat</keyword>
<dbReference type="InterPro" id="IPR019734">
    <property type="entry name" value="TPR_rpt"/>
</dbReference>
<dbReference type="Proteomes" id="UP000316095">
    <property type="component" value="Unassembled WGS sequence"/>
</dbReference>
<dbReference type="AlphaFoldDB" id="A0A5C5XCD5"/>
<dbReference type="OrthoDB" id="209461at2"/>
<feature type="transmembrane region" description="Helical" evidence="2">
    <location>
        <begin position="272"/>
        <end position="294"/>
    </location>
</feature>
<comment type="caution">
    <text evidence="3">The sequence shown here is derived from an EMBL/GenBank/DDBJ whole genome shotgun (WGS) entry which is preliminary data.</text>
</comment>
<protein>
    <submittedName>
        <fullName evidence="3">Uncharacterized protein</fullName>
    </submittedName>
</protein>
<dbReference type="PROSITE" id="PS50005">
    <property type="entry name" value="TPR"/>
    <property type="match status" value="1"/>
</dbReference>
<keyword evidence="4" id="KW-1185">Reference proteome</keyword>
<feature type="transmembrane region" description="Helical" evidence="2">
    <location>
        <begin position="150"/>
        <end position="175"/>
    </location>
</feature>
<evidence type="ECO:0000313" key="4">
    <source>
        <dbReference type="Proteomes" id="UP000316095"/>
    </source>
</evidence>
<feature type="transmembrane region" description="Helical" evidence="2">
    <location>
        <begin position="187"/>
        <end position="209"/>
    </location>
</feature>
<evidence type="ECO:0000256" key="1">
    <source>
        <dbReference type="PROSITE-ProRule" id="PRU00339"/>
    </source>
</evidence>
<feature type="transmembrane region" description="Helical" evidence="2">
    <location>
        <begin position="314"/>
        <end position="336"/>
    </location>
</feature>
<dbReference type="RefSeq" id="WP_146502792.1">
    <property type="nucleotide sequence ID" value="NZ_SJPG01000001.1"/>
</dbReference>
<reference evidence="3 4" key="1">
    <citation type="submission" date="2019-02" db="EMBL/GenBank/DDBJ databases">
        <title>Deep-cultivation of Planctomycetes and their phenomic and genomic characterization uncovers novel biology.</title>
        <authorList>
            <person name="Wiegand S."/>
            <person name="Jogler M."/>
            <person name="Boedeker C."/>
            <person name="Pinto D."/>
            <person name="Vollmers J."/>
            <person name="Rivas-Marin E."/>
            <person name="Kohn T."/>
            <person name="Peeters S.H."/>
            <person name="Heuer A."/>
            <person name="Rast P."/>
            <person name="Oberbeckmann S."/>
            <person name="Bunk B."/>
            <person name="Jeske O."/>
            <person name="Meyerdierks A."/>
            <person name="Storesund J.E."/>
            <person name="Kallscheuer N."/>
            <person name="Luecker S."/>
            <person name="Lage O.M."/>
            <person name="Pohl T."/>
            <person name="Merkel B.J."/>
            <person name="Hornburger P."/>
            <person name="Mueller R.-W."/>
            <person name="Bruemmer F."/>
            <person name="Labrenz M."/>
            <person name="Spormann A.M."/>
            <person name="Op Den Camp H."/>
            <person name="Overmann J."/>
            <person name="Amann R."/>
            <person name="Jetten M.S.M."/>
            <person name="Mascher T."/>
            <person name="Medema M.H."/>
            <person name="Devos D.P."/>
            <person name="Kaster A.-K."/>
            <person name="Ovreas L."/>
            <person name="Rohde M."/>
            <person name="Galperin M.Y."/>
            <person name="Jogler C."/>
        </authorList>
    </citation>
    <scope>NUCLEOTIDE SEQUENCE [LARGE SCALE GENOMIC DNA]</scope>
    <source>
        <strain evidence="3 4">Pan54</strain>
    </source>
</reference>
<accession>A0A5C5XCD5</accession>
<keyword evidence="2" id="KW-0472">Membrane</keyword>
<feature type="transmembrane region" description="Helical" evidence="2">
    <location>
        <begin position="75"/>
        <end position="93"/>
    </location>
</feature>
<gene>
    <name evidence="3" type="ORF">Pan54_14330</name>
</gene>
<dbReference type="EMBL" id="SJPG01000001">
    <property type="protein sequence ID" value="TWT60706.1"/>
    <property type="molecule type" value="Genomic_DNA"/>
</dbReference>
<proteinExistence type="predicted"/>
<keyword evidence="2" id="KW-1133">Transmembrane helix</keyword>
<organism evidence="3 4">
    <name type="scientific">Rubinisphaera italica</name>
    <dbReference type="NCBI Taxonomy" id="2527969"/>
    <lineage>
        <taxon>Bacteria</taxon>
        <taxon>Pseudomonadati</taxon>
        <taxon>Planctomycetota</taxon>
        <taxon>Planctomycetia</taxon>
        <taxon>Planctomycetales</taxon>
        <taxon>Planctomycetaceae</taxon>
        <taxon>Rubinisphaera</taxon>
    </lineage>
</organism>
<evidence type="ECO:0000256" key="2">
    <source>
        <dbReference type="SAM" id="Phobius"/>
    </source>
</evidence>
<sequence>MLNVLNRLCFGLVLLVCSLQTVRNEPLAWDISRGAWVVAGSWTPSKDLLLDEYASEADWLGGLASYGLSLIPNELGLIVARLAIPSLFLLLLIGRKIFLLQPQFFVFMSFWLLAVEPFLEPTSLVLEMILTVLAYRLAALDNTFSLNRRLICWFFLSLVWANVGGHCLLILFAMVFRTGLSSSAVNWKLALVRLAMIILGLVCCPRGLFVFHDSFRLLLPWLTEDRWVLEELNYGELLRLEWSPLTIGYLGLGASVLAENLRRRPVEFGTSAILLMIGVLNCQLIPLIATILVTKQILFEKADANHHKSHEPKAVVIVAASLLMLIMSSLSILNVWPAGSMRMGIGIDSSFGGKETSQFSMLPRLEDSIYAAGTEEAAFVTACISQSNKMRLHDYPPRALIQGRARDWALMNHSLDLRIRETQLTNLGERLGWFLPLKKRETRLLAISTDRINIIRSLEEERWKPLSLTPPVLIFARAGDPLLSQQIVETLKLRTFLEAGPWKFDLSAPSIADEPIDLSGILSGKPSLEPLQEQIAVFQAMNMNFAASRIIFSCRRFFGSEYLKEEWLQTIKQQAVQERIHSGRASLFRMQLILEESVLENEEDILKRNGWIELPNFNNEAAWISGIENYKQGELMSALQDMQPIATSEARYACGLIATELGETAAAVNYFEQAIRLDSSTHASDLARYMINKLSIN</sequence>
<feature type="transmembrane region" description="Helical" evidence="2">
    <location>
        <begin position="121"/>
        <end position="138"/>
    </location>
</feature>
<feature type="repeat" description="TPR" evidence="1">
    <location>
        <begin position="648"/>
        <end position="681"/>
    </location>
</feature>
<evidence type="ECO:0000313" key="3">
    <source>
        <dbReference type="EMBL" id="TWT60706.1"/>
    </source>
</evidence>
<name>A0A5C5XCD5_9PLAN</name>